<keyword evidence="2" id="KW-0680">Restriction system</keyword>
<evidence type="ECO:0000313" key="6">
    <source>
        <dbReference type="Proteomes" id="UP000524246"/>
    </source>
</evidence>
<dbReference type="GO" id="GO:0009307">
    <property type="term" value="P:DNA restriction-modification system"/>
    <property type="evidence" value="ECO:0007669"/>
    <property type="project" value="UniProtKB-KW"/>
</dbReference>
<feature type="non-terminal residue" evidence="5">
    <location>
        <position position="1"/>
    </location>
</feature>
<evidence type="ECO:0000259" key="4">
    <source>
        <dbReference type="Pfam" id="PF01420"/>
    </source>
</evidence>
<keyword evidence="3" id="KW-0238">DNA-binding</keyword>
<dbReference type="AlphaFoldDB" id="A0A7X9ILG9"/>
<dbReference type="Proteomes" id="UP000524246">
    <property type="component" value="Unassembled WGS sequence"/>
</dbReference>
<dbReference type="GO" id="GO:0003677">
    <property type="term" value="F:DNA binding"/>
    <property type="evidence" value="ECO:0007669"/>
    <property type="project" value="UniProtKB-KW"/>
</dbReference>
<dbReference type="InterPro" id="IPR044946">
    <property type="entry name" value="Restrct_endonuc_typeI_TRD_sf"/>
</dbReference>
<proteinExistence type="inferred from homology"/>
<evidence type="ECO:0000256" key="3">
    <source>
        <dbReference type="ARBA" id="ARBA00023125"/>
    </source>
</evidence>
<evidence type="ECO:0000256" key="1">
    <source>
        <dbReference type="ARBA" id="ARBA00010923"/>
    </source>
</evidence>
<dbReference type="SUPFAM" id="SSF116734">
    <property type="entry name" value="DNA methylase specificity domain"/>
    <property type="match status" value="1"/>
</dbReference>
<comment type="similarity">
    <text evidence="1">Belongs to the type-I restriction system S methylase family.</text>
</comment>
<organism evidence="5 6">
    <name type="scientific">SAR324 cluster bacterium</name>
    <dbReference type="NCBI Taxonomy" id="2024889"/>
    <lineage>
        <taxon>Bacteria</taxon>
        <taxon>Deltaproteobacteria</taxon>
        <taxon>SAR324 cluster</taxon>
    </lineage>
</organism>
<dbReference type="CDD" id="cd17262">
    <property type="entry name" value="RMtype1_S_Aco12261I-TRD2-CR2"/>
    <property type="match status" value="1"/>
</dbReference>
<dbReference type="InterPro" id="IPR052021">
    <property type="entry name" value="Type-I_RS_S_subunit"/>
</dbReference>
<evidence type="ECO:0000256" key="2">
    <source>
        <dbReference type="ARBA" id="ARBA00022747"/>
    </source>
</evidence>
<sequence length="214" mass="24238">EAIAQAIFKEWFVDFNYPGATGEMVDSERGLIPNGWRIGKLEEMITNHDRKRIPLSSQEREKRKGSYPYYGAASILGYVDDYLFDGVYLLLGEDGTVITEDGSPVLQYVAGKFWVNNHAHVLQGKTPFSTEFLLLYLRNTNIRHIVTGAVQPKINQGNMNDLSVIIPDRTTLLSFQEIIAPFFSTFLENETEIRILEGIREILIPKLINGAIEV</sequence>
<feature type="domain" description="Type I restriction modification DNA specificity" evidence="4">
    <location>
        <begin position="33"/>
        <end position="195"/>
    </location>
</feature>
<dbReference type="InterPro" id="IPR000055">
    <property type="entry name" value="Restrct_endonuc_typeI_TRD"/>
</dbReference>
<dbReference type="Gene3D" id="3.90.220.20">
    <property type="entry name" value="DNA methylase specificity domains"/>
    <property type="match status" value="1"/>
</dbReference>
<comment type="caution">
    <text evidence="5">The sequence shown here is derived from an EMBL/GenBank/DDBJ whole genome shotgun (WGS) entry which is preliminary data.</text>
</comment>
<keyword evidence="5" id="KW-0378">Hydrolase</keyword>
<protein>
    <submittedName>
        <fullName evidence="5">Restriction endonuclease subunit S</fullName>
    </submittedName>
</protein>
<reference evidence="5 6" key="1">
    <citation type="journal article" date="2020" name="Biotechnol. Biofuels">
        <title>New insights from the biogas microbiome by comprehensive genome-resolved metagenomics of nearly 1600 species originating from multiple anaerobic digesters.</title>
        <authorList>
            <person name="Campanaro S."/>
            <person name="Treu L."/>
            <person name="Rodriguez-R L.M."/>
            <person name="Kovalovszki A."/>
            <person name="Ziels R.M."/>
            <person name="Maus I."/>
            <person name="Zhu X."/>
            <person name="Kougias P.G."/>
            <person name="Basile A."/>
            <person name="Luo G."/>
            <person name="Schluter A."/>
            <person name="Konstantinidis K.T."/>
            <person name="Angelidaki I."/>
        </authorList>
    </citation>
    <scope>NUCLEOTIDE SEQUENCE [LARGE SCALE GENOMIC DNA]</scope>
    <source>
        <strain evidence="5">AS27yjCOA_65</strain>
    </source>
</reference>
<gene>
    <name evidence="5" type="ORF">GYA55_13400</name>
</gene>
<dbReference type="Pfam" id="PF01420">
    <property type="entry name" value="Methylase_S"/>
    <property type="match status" value="1"/>
</dbReference>
<keyword evidence="5" id="KW-0540">Nuclease</keyword>
<name>A0A7X9ILG9_9DELT</name>
<dbReference type="PANTHER" id="PTHR30408">
    <property type="entry name" value="TYPE-1 RESTRICTION ENZYME ECOKI SPECIFICITY PROTEIN"/>
    <property type="match status" value="1"/>
</dbReference>
<dbReference type="GO" id="GO:0004519">
    <property type="term" value="F:endonuclease activity"/>
    <property type="evidence" value="ECO:0007669"/>
    <property type="project" value="UniProtKB-KW"/>
</dbReference>
<keyword evidence="5" id="KW-0255">Endonuclease</keyword>
<evidence type="ECO:0000313" key="5">
    <source>
        <dbReference type="EMBL" id="NMC64154.1"/>
    </source>
</evidence>
<accession>A0A7X9ILG9</accession>
<dbReference type="EMBL" id="JAAZON010000611">
    <property type="protein sequence ID" value="NMC64154.1"/>
    <property type="molecule type" value="Genomic_DNA"/>
</dbReference>
<dbReference type="PANTHER" id="PTHR30408:SF13">
    <property type="entry name" value="TYPE I RESTRICTION ENZYME HINDI SPECIFICITY SUBUNIT"/>
    <property type="match status" value="1"/>
</dbReference>